<dbReference type="SUPFAM" id="SSF48452">
    <property type="entry name" value="TPR-like"/>
    <property type="match status" value="3"/>
</dbReference>
<name>A0A3B1A8N9_9ZZZZ</name>
<proteinExistence type="predicted"/>
<dbReference type="AlphaFoldDB" id="A0A3B1A8N9"/>
<dbReference type="Pfam" id="PF13432">
    <property type="entry name" value="TPR_16"/>
    <property type="match status" value="1"/>
</dbReference>
<dbReference type="InterPro" id="IPR019734">
    <property type="entry name" value="TPR_rpt"/>
</dbReference>
<dbReference type="EMBL" id="UOFR01000029">
    <property type="protein sequence ID" value="VAW94579.1"/>
    <property type="molecule type" value="Genomic_DNA"/>
</dbReference>
<dbReference type="SMART" id="SM00028">
    <property type="entry name" value="TPR"/>
    <property type="match status" value="5"/>
</dbReference>
<dbReference type="PROSITE" id="PS51257">
    <property type="entry name" value="PROKAR_LIPOPROTEIN"/>
    <property type="match status" value="1"/>
</dbReference>
<sequence>MHNKILLCLFAVLTLSACSSNSKKLATIDNIEDRNIDLTEPQGALPIDEDTARKYYQEFLSITTDYTLYSQALRRLADLQLKEGEERLSADSDKAVEQGQQDTQASIRLYTTYLESHPNHPNNDQILYQLAKAYELNGQPKKSLEILDRIMHFYPNTNYRDEVQFRRGEMLFLLRRYASAEQAYFDIVKNNQESLFYEKALYKFGWTQFKTNRYKEALHNFFIILDRKYQQGVLKTTASLNDLAGPERELILDTLRAVSLSFAYQYSELNITNYFAQNGNRAYEPLIYLSLGRLHMEKERPKDSADTYMAFVQRYPASPLAPEFHTEAISAYQKGGLTSLVLPAKEKFITLYGVGSEYWNSQTPEALEQIKPLLAKHIVEVANHHHSLARKTKKSKQFLVAANWYDLYIKNFPHDRKTPQMNFLKAEALYDGRYFVQAAEEFEKTAYGYNVHAKSAEAGYAAILSYKQIEKAQPNKFIQKTIIAAAPVAAAAQQANATSSTTSSAPISLQDKAIAVSLRFIEQFPNDKRAISVMASTADYLFKSKDYLRAASVAQKLVKKNITDPKIAKTAWNVLGHSEFELGNYAEAEKAYRESLRRLSKKDKNYRGTYDRLAASIYKQGEQARAKGQASAAVAHFLRVGQVTPASSLTATADFDAASTLIEAKDYKRSSKLLEDFRRKYPNHKLTREIPVKLALIYSETGQSGRAAREMERLAAANARTNKQYSADLLWKAGTFYEKARMNKDATRVYRQFVKQHPYPLERSMEARQKLAEQARKSGNSKVWGQELQAIIRADARGGSQRTPRTQFLAADATFKLADGHYQLYKRTRITQPIKTSIKRKKQLMQNSINAYNTAIKYRVAEVTTGATYQIGEIYRDFATALMKSPAPKGLSGDALDQYKLLLEDKAFPIEEKAIDIHAANVKQIGDGIYDDWVKKSLKRLRKLSPARYAKDEKAQTYVETVY</sequence>
<gene>
    <name evidence="1" type="ORF">MNBD_GAMMA21-2975</name>
</gene>
<dbReference type="PANTHER" id="PTHR12558:SF47">
    <property type="entry name" value="LIPOPOLYSACCHARIDE ASSEMBLY PROTEIN B"/>
    <property type="match status" value="1"/>
</dbReference>
<accession>A0A3B1A8N9</accession>
<dbReference type="PANTHER" id="PTHR12558">
    <property type="entry name" value="CELL DIVISION CYCLE 16,23,27"/>
    <property type="match status" value="1"/>
</dbReference>
<dbReference type="Pfam" id="PF13174">
    <property type="entry name" value="TPR_6"/>
    <property type="match status" value="1"/>
</dbReference>
<dbReference type="Gene3D" id="1.25.40.10">
    <property type="entry name" value="Tetratricopeptide repeat domain"/>
    <property type="match status" value="4"/>
</dbReference>
<dbReference type="InterPro" id="IPR011990">
    <property type="entry name" value="TPR-like_helical_dom_sf"/>
</dbReference>
<dbReference type="PROSITE" id="PS50005">
    <property type="entry name" value="TPR"/>
    <property type="match status" value="1"/>
</dbReference>
<reference evidence="1" key="1">
    <citation type="submission" date="2018-06" db="EMBL/GenBank/DDBJ databases">
        <authorList>
            <person name="Zhirakovskaya E."/>
        </authorList>
    </citation>
    <scope>NUCLEOTIDE SEQUENCE</scope>
</reference>
<evidence type="ECO:0000313" key="1">
    <source>
        <dbReference type="EMBL" id="VAW94579.1"/>
    </source>
</evidence>
<organism evidence="1">
    <name type="scientific">hydrothermal vent metagenome</name>
    <dbReference type="NCBI Taxonomy" id="652676"/>
    <lineage>
        <taxon>unclassified sequences</taxon>
        <taxon>metagenomes</taxon>
        <taxon>ecological metagenomes</taxon>
    </lineage>
</organism>
<protein>
    <submittedName>
        <fullName evidence="1">TPR domain protein, putative component of TonB system</fullName>
    </submittedName>
</protein>